<dbReference type="GeneID" id="110079998"/>
<dbReference type="Proteomes" id="UP001652642">
    <property type="component" value="Chromosome 5"/>
</dbReference>
<evidence type="ECO:0000259" key="10">
    <source>
        <dbReference type="PROSITE" id="PS50262"/>
    </source>
</evidence>
<dbReference type="OrthoDB" id="8826105at2759"/>
<reference evidence="12" key="1">
    <citation type="submission" date="2025-08" db="UniProtKB">
        <authorList>
            <consortium name="RefSeq"/>
        </authorList>
    </citation>
    <scope>IDENTIFICATION</scope>
</reference>
<dbReference type="InterPro" id="IPR000276">
    <property type="entry name" value="GPCR_Rhodpsn"/>
</dbReference>
<dbReference type="PANTHER" id="PTHR24231">
    <property type="entry name" value="PURINOCEPTOR-RELATED G-PROTEIN COUPLED RECEPTOR"/>
    <property type="match status" value="1"/>
</dbReference>
<keyword evidence="8" id="KW-0807">Transducer</keyword>
<keyword evidence="4 9" id="KW-1133">Transmembrane helix</keyword>
<keyword evidence="3 9" id="KW-0812">Transmembrane</keyword>
<evidence type="ECO:0000256" key="6">
    <source>
        <dbReference type="ARBA" id="ARBA00023136"/>
    </source>
</evidence>
<dbReference type="PROSITE" id="PS50262">
    <property type="entry name" value="G_PROTEIN_RECEP_F1_2"/>
    <property type="match status" value="1"/>
</dbReference>
<dbReference type="SUPFAM" id="SSF81321">
    <property type="entry name" value="Family A G protein-coupled receptor-like"/>
    <property type="match status" value="1"/>
</dbReference>
<dbReference type="KEGG" id="pvt:110079998"/>
<dbReference type="PRINTS" id="PR00237">
    <property type="entry name" value="GPCRRHODOPSN"/>
</dbReference>
<dbReference type="RefSeq" id="XP_020651202.2">
    <property type="nucleotide sequence ID" value="XM_020795543.2"/>
</dbReference>
<evidence type="ECO:0000313" key="11">
    <source>
        <dbReference type="Proteomes" id="UP001652642"/>
    </source>
</evidence>
<gene>
    <name evidence="12" type="primary">LOC110079998</name>
</gene>
<feature type="transmembrane region" description="Helical" evidence="9">
    <location>
        <begin position="124"/>
        <end position="141"/>
    </location>
</feature>
<keyword evidence="2" id="KW-1003">Cell membrane</keyword>
<name>A0A6J0TSB3_9SAUR</name>
<sequence>MVWDSKSCAADNSTNFKEGKIHGWTANATCIILFCTPYTGLEWYCYIVIILFFLVLLMGFLGNTSTLLYHICTIKSWTTSTILLFNLALCDFTWIFLIPFSVYFHVHKQAIYSSQIFCQIRRTFFDINIYGSIYFLTLISFDRYVGAVHPLCSLKRWNKSKALLCTAAVWNIIFIETIPNVYYTFKVQRGSVACLDNIGATLYFVVPFTISRVVLGFLIPTVVIFTCYVLILKTLQKMRKHQQSRQRIIKPLMLVSAAMIVFAMAFIPYHVMILAVLIYRMKYQLNADNIHLIFTFYKLTEIICTISSSLNPFIFMLASKKCKEKLKALWFSPRHRCLCCQSHRVRDVRMEM</sequence>
<dbReference type="PRINTS" id="PR01157">
    <property type="entry name" value="P2YPURNOCPTR"/>
</dbReference>
<dbReference type="InterPro" id="IPR017452">
    <property type="entry name" value="GPCR_Rhodpsn_7TM"/>
</dbReference>
<proteinExistence type="predicted"/>
<dbReference type="GO" id="GO:0004930">
    <property type="term" value="F:G protein-coupled receptor activity"/>
    <property type="evidence" value="ECO:0007669"/>
    <property type="project" value="UniProtKB-KW"/>
</dbReference>
<keyword evidence="6 9" id="KW-0472">Membrane</keyword>
<feature type="transmembrane region" description="Helical" evidence="9">
    <location>
        <begin position="162"/>
        <end position="182"/>
    </location>
</feature>
<feature type="domain" description="G-protein coupled receptors family 1 profile" evidence="10">
    <location>
        <begin position="62"/>
        <end position="315"/>
    </location>
</feature>
<evidence type="ECO:0000256" key="1">
    <source>
        <dbReference type="ARBA" id="ARBA00004651"/>
    </source>
</evidence>
<evidence type="ECO:0000256" key="3">
    <source>
        <dbReference type="ARBA" id="ARBA00022692"/>
    </source>
</evidence>
<protein>
    <submittedName>
        <fullName evidence="12">P2Y purinoceptor 1-like</fullName>
    </submittedName>
</protein>
<evidence type="ECO:0000256" key="8">
    <source>
        <dbReference type="ARBA" id="ARBA00023224"/>
    </source>
</evidence>
<evidence type="ECO:0000256" key="5">
    <source>
        <dbReference type="ARBA" id="ARBA00023040"/>
    </source>
</evidence>
<dbReference type="FunCoup" id="A0A6J0TSB3">
    <property type="interactions" value="18"/>
</dbReference>
<keyword evidence="7" id="KW-0675">Receptor</keyword>
<feature type="transmembrane region" description="Helical" evidence="9">
    <location>
        <begin position="202"/>
        <end position="231"/>
    </location>
</feature>
<dbReference type="InParanoid" id="A0A6J0TSB3"/>
<dbReference type="Gene3D" id="1.20.1070.10">
    <property type="entry name" value="Rhodopsin 7-helix transmembrane proteins"/>
    <property type="match status" value="1"/>
</dbReference>
<feature type="transmembrane region" description="Helical" evidence="9">
    <location>
        <begin position="252"/>
        <end position="279"/>
    </location>
</feature>
<keyword evidence="11" id="KW-1185">Reference proteome</keyword>
<evidence type="ECO:0000256" key="4">
    <source>
        <dbReference type="ARBA" id="ARBA00022989"/>
    </source>
</evidence>
<evidence type="ECO:0000256" key="2">
    <source>
        <dbReference type="ARBA" id="ARBA00022475"/>
    </source>
</evidence>
<dbReference type="Pfam" id="PF00001">
    <property type="entry name" value="7tm_1"/>
    <property type="match status" value="1"/>
</dbReference>
<dbReference type="PANTHER" id="PTHR24231:SF38">
    <property type="entry name" value="G-PROTEIN COUPLED RECEPTORS FAMILY 1 PROFILE DOMAIN-CONTAINING PROTEIN"/>
    <property type="match status" value="1"/>
</dbReference>
<comment type="subcellular location">
    <subcellularLocation>
        <location evidence="1">Cell membrane</location>
        <topology evidence="1">Multi-pass membrane protein</topology>
    </subcellularLocation>
</comment>
<feature type="transmembrane region" description="Helical" evidence="9">
    <location>
        <begin position="83"/>
        <end position="104"/>
    </location>
</feature>
<dbReference type="CDD" id="cd14982">
    <property type="entry name" value="7tmA_purinoceptor-like"/>
    <property type="match status" value="1"/>
</dbReference>
<keyword evidence="5" id="KW-0297">G-protein coupled receptor</keyword>
<evidence type="ECO:0000256" key="7">
    <source>
        <dbReference type="ARBA" id="ARBA00023170"/>
    </source>
</evidence>
<evidence type="ECO:0000256" key="9">
    <source>
        <dbReference type="SAM" id="Phobius"/>
    </source>
</evidence>
<dbReference type="GO" id="GO:0005886">
    <property type="term" value="C:plasma membrane"/>
    <property type="evidence" value="ECO:0007669"/>
    <property type="project" value="UniProtKB-SubCell"/>
</dbReference>
<feature type="transmembrane region" description="Helical" evidence="9">
    <location>
        <begin position="299"/>
        <end position="318"/>
    </location>
</feature>
<feature type="transmembrane region" description="Helical" evidence="9">
    <location>
        <begin position="46"/>
        <end position="71"/>
    </location>
</feature>
<evidence type="ECO:0000313" key="12">
    <source>
        <dbReference type="RefSeq" id="XP_020651202.2"/>
    </source>
</evidence>
<accession>A0A6J0TSB3</accession>
<organism evidence="11 12">
    <name type="scientific">Pogona vitticeps</name>
    <name type="common">central bearded dragon</name>
    <dbReference type="NCBI Taxonomy" id="103695"/>
    <lineage>
        <taxon>Eukaryota</taxon>
        <taxon>Metazoa</taxon>
        <taxon>Chordata</taxon>
        <taxon>Craniata</taxon>
        <taxon>Vertebrata</taxon>
        <taxon>Euteleostomi</taxon>
        <taxon>Lepidosauria</taxon>
        <taxon>Squamata</taxon>
        <taxon>Bifurcata</taxon>
        <taxon>Unidentata</taxon>
        <taxon>Episquamata</taxon>
        <taxon>Toxicofera</taxon>
        <taxon>Iguania</taxon>
        <taxon>Acrodonta</taxon>
        <taxon>Agamidae</taxon>
        <taxon>Amphibolurinae</taxon>
        <taxon>Pogona</taxon>
    </lineage>
</organism>
<dbReference type="AlphaFoldDB" id="A0A6J0TSB3"/>
<feature type="transmembrane region" description="Helical" evidence="9">
    <location>
        <begin position="21"/>
        <end position="40"/>
    </location>
</feature>